<evidence type="ECO:0000313" key="1">
    <source>
        <dbReference type="Proteomes" id="UP000095286"/>
    </source>
</evidence>
<reference evidence="2" key="1">
    <citation type="submission" date="2016-11" db="UniProtKB">
        <authorList>
            <consortium name="WormBaseParasite"/>
        </authorList>
    </citation>
    <scope>IDENTIFICATION</scope>
    <source>
        <strain evidence="2">KR3021</strain>
    </source>
</reference>
<organism evidence="1 2">
    <name type="scientific">Rhabditophanes sp. KR3021</name>
    <dbReference type="NCBI Taxonomy" id="114890"/>
    <lineage>
        <taxon>Eukaryota</taxon>
        <taxon>Metazoa</taxon>
        <taxon>Ecdysozoa</taxon>
        <taxon>Nematoda</taxon>
        <taxon>Chromadorea</taxon>
        <taxon>Rhabditida</taxon>
        <taxon>Tylenchina</taxon>
        <taxon>Panagrolaimomorpha</taxon>
        <taxon>Strongyloidoidea</taxon>
        <taxon>Alloionematidae</taxon>
        <taxon>Rhabditophanes</taxon>
    </lineage>
</organism>
<proteinExistence type="predicted"/>
<evidence type="ECO:0000313" key="2">
    <source>
        <dbReference type="WBParaSite" id="RSKR_0000525400.1"/>
    </source>
</evidence>
<sequence length="339" mass="39557">MLSNCTYSFLCFLIILFGCRCNLHEFTYAIQTSKNIHDRDTTLYSMAIPCQAPSIIPDDYTDFCQHHYHKLNYLCDPGSLLSRTEGDLIRKEHENHFTDCHCDSYMRRQCHPNIHPHTKYRVFIAIVPFASFSSLQLCGSLYQSPEIMLQKAALAYGHQLSKHWDKSCKADIFITYIETWYPERLKRPFMITLFQNRLSYLFHKDGVDEVDQKANVYNQINDHLKKVLNIIENRMEEHDSKMIPSWAIITAVCLLALVIVFNYLANKLMTEWTCRTNSKSSKSALMALKCHSDRFRMGFARNNRRLGARGTAGPVKSTMMFRQFSRSRDRPNPHQNSNI</sequence>
<protein>
    <submittedName>
        <fullName evidence="2">Uncharacterized protein</fullName>
    </submittedName>
</protein>
<accession>A0AC35TX08</accession>
<dbReference type="WBParaSite" id="RSKR_0000525400.1">
    <property type="protein sequence ID" value="RSKR_0000525400.1"/>
    <property type="gene ID" value="RSKR_0000525400"/>
</dbReference>
<name>A0AC35TX08_9BILA</name>
<dbReference type="Proteomes" id="UP000095286">
    <property type="component" value="Unplaced"/>
</dbReference>